<feature type="domain" description="RING-type" evidence="3">
    <location>
        <begin position="763"/>
        <end position="800"/>
    </location>
</feature>
<reference evidence="4" key="2">
    <citation type="submission" date="2024-10" db="UniProtKB">
        <authorList>
            <consortium name="EnsemblProtists"/>
        </authorList>
    </citation>
    <scope>IDENTIFICATION</scope>
</reference>
<evidence type="ECO:0000313" key="4">
    <source>
        <dbReference type="EnsemblProtists" id="EOD22685"/>
    </source>
</evidence>
<feature type="compositionally biased region" description="Pro residues" evidence="2">
    <location>
        <begin position="1026"/>
        <end position="1058"/>
    </location>
</feature>
<dbReference type="SUPFAM" id="SSF52540">
    <property type="entry name" value="P-loop containing nucleoside triphosphate hydrolases"/>
    <property type="match status" value="1"/>
</dbReference>
<dbReference type="HOGENOM" id="CLU_268382_0_0_1"/>
<name>A0A0D3JGQ0_EMIH1</name>
<accession>A0A0D3JGQ0</accession>
<dbReference type="GeneID" id="17268257"/>
<protein>
    <recommendedName>
        <fullName evidence="3">RING-type domain-containing protein</fullName>
    </recommendedName>
</protein>
<dbReference type="PaxDb" id="2903-EOD22685"/>
<organism evidence="4 5">
    <name type="scientific">Emiliania huxleyi (strain CCMP1516)</name>
    <dbReference type="NCBI Taxonomy" id="280463"/>
    <lineage>
        <taxon>Eukaryota</taxon>
        <taxon>Haptista</taxon>
        <taxon>Haptophyta</taxon>
        <taxon>Prymnesiophyceae</taxon>
        <taxon>Isochrysidales</taxon>
        <taxon>Noelaerhabdaceae</taxon>
        <taxon>Emiliania</taxon>
    </lineage>
</organism>
<evidence type="ECO:0000259" key="3">
    <source>
        <dbReference type="PROSITE" id="PS50089"/>
    </source>
</evidence>
<proteinExistence type="predicted"/>
<dbReference type="InterPro" id="IPR001841">
    <property type="entry name" value="Znf_RING"/>
</dbReference>
<dbReference type="RefSeq" id="XP_005775114.1">
    <property type="nucleotide sequence ID" value="XM_005775057.1"/>
</dbReference>
<keyword evidence="5" id="KW-1185">Reference proteome</keyword>
<dbReference type="KEGG" id="ehx:EMIHUDRAFT_461121"/>
<evidence type="ECO:0000313" key="5">
    <source>
        <dbReference type="Proteomes" id="UP000013827"/>
    </source>
</evidence>
<keyword evidence="1" id="KW-0863">Zinc-finger</keyword>
<dbReference type="PRINTS" id="PR01217">
    <property type="entry name" value="PRICHEXTENSN"/>
</dbReference>
<evidence type="ECO:0000256" key="1">
    <source>
        <dbReference type="PROSITE-ProRule" id="PRU00175"/>
    </source>
</evidence>
<dbReference type="PROSITE" id="PS50089">
    <property type="entry name" value="ZF_RING_2"/>
    <property type="match status" value="1"/>
</dbReference>
<feature type="compositionally biased region" description="Acidic residues" evidence="2">
    <location>
        <begin position="604"/>
        <end position="622"/>
    </location>
</feature>
<reference evidence="5" key="1">
    <citation type="journal article" date="2013" name="Nature">
        <title>Pan genome of the phytoplankton Emiliania underpins its global distribution.</title>
        <authorList>
            <person name="Read B.A."/>
            <person name="Kegel J."/>
            <person name="Klute M.J."/>
            <person name="Kuo A."/>
            <person name="Lefebvre S.C."/>
            <person name="Maumus F."/>
            <person name="Mayer C."/>
            <person name="Miller J."/>
            <person name="Monier A."/>
            <person name="Salamov A."/>
            <person name="Young J."/>
            <person name="Aguilar M."/>
            <person name="Claverie J.M."/>
            <person name="Frickenhaus S."/>
            <person name="Gonzalez K."/>
            <person name="Herman E.K."/>
            <person name="Lin Y.C."/>
            <person name="Napier J."/>
            <person name="Ogata H."/>
            <person name="Sarno A.F."/>
            <person name="Shmutz J."/>
            <person name="Schroeder D."/>
            <person name="de Vargas C."/>
            <person name="Verret F."/>
            <person name="von Dassow P."/>
            <person name="Valentin K."/>
            <person name="Van de Peer Y."/>
            <person name="Wheeler G."/>
            <person name="Dacks J.B."/>
            <person name="Delwiche C.F."/>
            <person name="Dyhrman S.T."/>
            <person name="Glockner G."/>
            <person name="John U."/>
            <person name="Richards T."/>
            <person name="Worden A.Z."/>
            <person name="Zhang X."/>
            <person name="Grigoriev I.V."/>
            <person name="Allen A.E."/>
            <person name="Bidle K."/>
            <person name="Borodovsky M."/>
            <person name="Bowler C."/>
            <person name="Brownlee C."/>
            <person name="Cock J.M."/>
            <person name="Elias M."/>
            <person name="Gladyshev V.N."/>
            <person name="Groth M."/>
            <person name="Guda C."/>
            <person name="Hadaegh A."/>
            <person name="Iglesias-Rodriguez M.D."/>
            <person name="Jenkins J."/>
            <person name="Jones B.M."/>
            <person name="Lawson T."/>
            <person name="Leese F."/>
            <person name="Lindquist E."/>
            <person name="Lobanov A."/>
            <person name="Lomsadze A."/>
            <person name="Malik S.B."/>
            <person name="Marsh M.E."/>
            <person name="Mackinder L."/>
            <person name="Mock T."/>
            <person name="Mueller-Roeber B."/>
            <person name="Pagarete A."/>
            <person name="Parker M."/>
            <person name="Probert I."/>
            <person name="Quesneville H."/>
            <person name="Raines C."/>
            <person name="Rensing S.A."/>
            <person name="Riano-Pachon D.M."/>
            <person name="Richier S."/>
            <person name="Rokitta S."/>
            <person name="Shiraiwa Y."/>
            <person name="Soanes D.M."/>
            <person name="van der Giezen M."/>
            <person name="Wahlund T.M."/>
            <person name="Williams B."/>
            <person name="Wilson W."/>
            <person name="Wolfe G."/>
            <person name="Wurch L.L."/>
        </authorList>
    </citation>
    <scope>NUCLEOTIDE SEQUENCE</scope>
</reference>
<evidence type="ECO:0000256" key="2">
    <source>
        <dbReference type="SAM" id="MobiDB-lite"/>
    </source>
</evidence>
<feature type="compositionally biased region" description="Basic and acidic residues" evidence="2">
    <location>
        <begin position="624"/>
        <end position="636"/>
    </location>
</feature>
<feature type="region of interest" description="Disordered" evidence="2">
    <location>
        <begin position="583"/>
        <end position="636"/>
    </location>
</feature>
<keyword evidence="1" id="KW-0862">Zinc</keyword>
<feature type="region of interest" description="Disordered" evidence="2">
    <location>
        <begin position="1024"/>
        <end position="1060"/>
    </location>
</feature>
<dbReference type="AlphaFoldDB" id="A0A0D3JGQ0"/>
<sequence length="1224" mass="134885">MPTLSNALTRSPAYGPHAAARPLELLLTATGGGRDLADFSNRVWRHLHQRRNLPPDNPQLRSYQRNLPTLVAERARHVLALVAAAQAEGTDDGAPHLASDAWLAARRCFAFLAPGAGKSLSIALAIVLFPHAAAPPPGCGVPPTAARHLIVFPFCTNINELLDEGLRLEERPCRECRAAAQQADPACCDACRNELHRAAEASSLCSRLGLRRSHVIELARHVYVLPDRFNPRENLRHQRDFEQAWIVLATQDKVARACEAGHIGPADVRALWADEGDYGNNPDERRGSFSWDIIQRTLWTSWVNLFSGTCAEWMRDLPELARSTVRFTYGDLYRSYDACQLTVTTLCAHGLVVGGRRIGDEPLTEEDVDVFCRKLLNQHDEWRIPTQGVLFNASNSGGEEVWRQLCGIAARLPPSPVTGRPLRVAIAYTRLSRAEDTAPFRNTERVIAASKALEYDIIVLSNIGCRGLNNSMIMVGLNMYPHNTSVASRNEQWQRVNRLIRPIRLDPRLVELVERLYGREVAAALRQFVLHHRLHRLHQRADLLEIDANFAANNANLRQCIAEQGAEAAVTLSSERLVDLLPADGEGEEGEGSLDGSSVLSEESGGEESEESGEESEEEGEEAAALRREEEERRRRQEEEQQLAAVARERERRERAARAREARQQAQIRRDGQMWSRFRAWPRRSRKTVTLDTLVGSILNAMDISIHERRRVATLFQRALAAGPAVLSEAGLGGGGPLLAPGRSLLRLHERVAEVRSEPAPICAVCREPPQPGSACILCCCYGVMCVACLDRCPTCPLCRCRRCSAALVPPVDVPSPLLASLLERPLQRLHARGFTKEVLLSQSPRLFQELQFMVRRWEQALPPPPLDLVPPLDTPPPAPPLDPVLAPLPAPPPVDAPSPLLAGLLERLRHAATVSRTYSGGGVGAHDPAWAALLGRYREFFEASPRLAPLLQPYAVRDTNLAALPCWPYIEPAPEQEDPALRGRQDEPWPLQSPGRGFTQEGLLSQSPRLFQELQFMVRRWEQALPPPPPPDPTPVTPPPPPAPDSPPPAPRRPPLPASALRGASLDAFVQVVGEGLGGRLWAPVDHSLTVSGRLPPPGRSMQHLLREAEAGPRLRAAYELAVAALERLGHSIDHSLPAVVDEIASSVLSDVMYDHAHLRRRPELREHMLRGTEREVRARLAGLINAMHSGGLPTTHRRIRFDAAAHGGGGGGRAAVVLRLLV</sequence>
<feature type="compositionally biased region" description="Low complexity" evidence="2">
    <location>
        <begin position="594"/>
        <end position="603"/>
    </location>
</feature>
<feature type="region of interest" description="Disordered" evidence="2">
    <location>
        <begin position="976"/>
        <end position="1002"/>
    </location>
</feature>
<keyword evidence="1" id="KW-0479">Metal-binding</keyword>
<dbReference type="InterPro" id="IPR027417">
    <property type="entry name" value="P-loop_NTPase"/>
</dbReference>
<dbReference type="Proteomes" id="UP000013827">
    <property type="component" value="Unassembled WGS sequence"/>
</dbReference>
<dbReference type="EnsemblProtists" id="EOD22685">
    <property type="protein sequence ID" value="EOD22685"/>
    <property type="gene ID" value="EMIHUDRAFT_461121"/>
</dbReference>
<dbReference type="GO" id="GO:0008270">
    <property type="term" value="F:zinc ion binding"/>
    <property type="evidence" value="ECO:0007669"/>
    <property type="project" value="UniProtKB-KW"/>
</dbReference>